<dbReference type="Gene3D" id="3.20.20.450">
    <property type="entry name" value="EAL domain"/>
    <property type="match status" value="1"/>
</dbReference>
<proteinExistence type="predicted"/>
<evidence type="ECO:0000313" key="4">
    <source>
        <dbReference type="Proteomes" id="UP001209713"/>
    </source>
</evidence>
<feature type="transmembrane region" description="Helical" evidence="1">
    <location>
        <begin position="17"/>
        <end position="39"/>
    </location>
</feature>
<keyword evidence="1" id="KW-0812">Transmembrane</keyword>
<dbReference type="InterPro" id="IPR035919">
    <property type="entry name" value="EAL_sf"/>
</dbReference>
<dbReference type="InterPro" id="IPR001633">
    <property type="entry name" value="EAL_dom"/>
</dbReference>
<keyword evidence="1" id="KW-0472">Membrane</keyword>
<dbReference type="SUPFAM" id="SSF141868">
    <property type="entry name" value="EAL domain-like"/>
    <property type="match status" value="1"/>
</dbReference>
<name>A0ABT2YVM6_9GAMM</name>
<dbReference type="InterPro" id="IPR050706">
    <property type="entry name" value="Cyclic-di-GMP_PDE-like"/>
</dbReference>
<dbReference type="RefSeq" id="WP_263531329.1">
    <property type="nucleotide sequence ID" value="NZ_JAOVZB010000007.1"/>
</dbReference>
<reference evidence="3 4" key="1">
    <citation type="submission" date="2022-10" db="EMBL/GenBank/DDBJ databases">
        <title>Marinomonas transparenta sp. nov. and Marinomonas sargassi sp. nov., isolated from marine alga (Sargassum natans (L.) Gaillon).</title>
        <authorList>
            <person name="Wang Y."/>
        </authorList>
    </citation>
    <scope>NUCLEOTIDE SEQUENCE [LARGE SCALE GENOMIC DNA]</scope>
    <source>
        <strain evidence="3 4">C2222</strain>
    </source>
</reference>
<keyword evidence="4" id="KW-1185">Reference proteome</keyword>
<protein>
    <submittedName>
        <fullName evidence="3">EAL domain-containing protein</fullName>
    </submittedName>
</protein>
<gene>
    <name evidence="3" type="ORF">OFY17_13835</name>
</gene>
<dbReference type="PANTHER" id="PTHR33121">
    <property type="entry name" value="CYCLIC DI-GMP PHOSPHODIESTERASE PDEF"/>
    <property type="match status" value="1"/>
</dbReference>
<comment type="caution">
    <text evidence="3">The sequence shown here is derived from an EMBL/GenBank/DDBJ whole genome shotgun (WGS) entry which is preliminary data.</text>
</comment>
<evidence type="ECO:0000313" key="3">
    <source>
        <dbReference type="EMBL" id="MCV2403945.1"/>
    </source>
</evidence>
<feature type="transmembrane region" description="Helical" evidence="1">
    <location>
        <begin position="236"/>
        <end position="258"/>
    </location>
</feature>
<dbReference type="CDD" id="cd01948">
    <property type="entry name" value="EAL"/>
    <property type="match status" value="1"/>
</dbReference>
<feature type="domain" description="EAL" evidence="2">
    <location>
        <begin position="262"/>
        <end position="517"/>
    </location>
</feature>
<sequence length="518" mass="59067">MFTNIKLLFINRKKITAIYFIASLALSLIIAFAGLYLYLIDDLNTKSKLAETALQDKMDTVHEELQSTLYNTPLSCSEESMKHLRAKTFTSPIFKRFGLFDKEYKIYCTNSGPQNIQIFSSIEERIKESQNNTTVSLISGTYNKLGYQAFIAYYQSKSGLGISGLASPTSLSREIDYVLPPYYSYRLTLGKLTLVSNRLPANTPLLGRTQASLDDWAMTFSIYLPTGFYWHSINNLIPYITIIWLLIFITLCLTHLGFQRYHQSLIYGLKEAIETGSIEIYYQPLVSLKDKQAHGLEALIRWDSPHHGRVSPPTIIETSRRFNLLNDLTWMVIKKVGDFYRENPNLLKDISTAVNIDRLTLLDSSCTSKLTGILKEYPELKGKLFLEVTETYALTDEELPLMISTLSEIKKLGIRLSVDDFGTGYSGLDFLRRFPFDTLKIDRIFIANLQEDAFTPQVVTSVVSLAKELNMTVVAEGVERQEQLDIIEPLGVQLIQGYYFSAPLPEKKALKWIKERQE</sequence>
<evidence type="ECO:0000256" key="1">
    <source>
        <dbReference type="SAM" id="Phobius"/>
    </source>
</evidence>
<dbReference type="Proteomes" id="UP001209713">
    <property type="component" value="Unassembled WGS sequence"/>
</dbReference>
<evidence type="ECO:0000259" key="2">
    <source>
        <dbReference type="PROSITE" id="PS50883"/>
    </source>
</evidence>
<dbReference type="EMBL" id="JAOVZB010000007">
    <property type="protein sequence ID" value="MCV2403945.1"/>
    <property type="molecule type" value="Genomic_DNA"/>
</dbReference>
<keyword evidence="1" id="KW-1133">Transmembrane helix</keyword>
<dbReference type="PROSITE" id="PS50883">
    <property type="entry name" value="EAL"/>
    <property type="match status" value="1"/>
</dbReference>
<dbReference type="Pfam" id="PF00563">
    <property type="entry name" value="EAL"/>
    <property type="match status" value="1"/>
</dbReference>
<accession>A0ABT2YVM6</accession>
<dbReference type="PANTHER" id="PTHR33121:SF79">
    <property type="entry name" value="CYCLIC DI-GMP PHOSPHODIESTERASE PDED-RELATED"/>
    <property type="match status" value="1"/>
</dbReference>
<dbReference type="SMART" id="SM00052">
    <property type="entry name" value="EAL"/>
    <property type="match status" value="1"/>
</dbReference>
<organism evidence="3 4">
    <name type="scientific">Marinomonas sargassi</name>
    <dbReference type="NCBI Taxonomy" id="2984494"/>
    <lineage>
        <taxon>Bacteria</taxon>
        <taxon>Pseudomonadati</taxon>
        <taxon>Pseudomonadota</taxon>
        <taxon>Gammaproteobacteria</taxon>
        <taxon>Oceanospirillales</taxon>
        <taxon>Oceanospirillaceae</taxon>
        <taxon>Marinomonas</taxon>
    </lineage>
</organism>